<evidence type="ECO:0000256" key="1">
    <source>
        <dbReference type="SAM" id="Phobius"/>
    </source>
</evidence>
<evidence type="ECO:0000313" key="3">
    <source>
        <dbReference type="Proteomes" id="UP000254792"/>
    </source>
</evidence>
<dbReference type="AlphaFoldDB" id="A0A345Z2L6"/>
<accession>A0A345Z2L6</accession>
<protein>
    <recommendedName>
        <fullName evidence="4">Transmembrane protein</fullName>
    </recommendedName>
</protein>
<organism evidence="2 3">
    <name type="scientific">Spiroplasma alleghenense</name>
    <dbReference type="NCBI Taxonomy" id="216931"/>
    <lineage>
        <taxon>Bacteria</taxon>
        <taxon>Bacillati</taxon>
        <taxon>Mycoplasmatota</taxon>
        <taxon>Mollicutes</taxon>
        <taxon>Entomoplasmatales</taxon>
        <taxon>Spiroplasmataceae</taxon>
        <taxon>Spiroplasma</taxon>
    </lineage>
</organism>
<feature type="transmembrane region" description="Helical" evidence="1">
    <location>
        <begin position="82"/>
        <end position="104"/>
    </location>
</feature>
<feature type="transmembrane region" description="Helical" evidence="1">
    <location>
        <begin position="54"/>
        <end position="70"/>
    </location>
</feature>
<evidence type="ECO:0000313" key="2">
    <source>
        <dbReference type="EMBL" id="AXK50845.1"/>
    </source>
</evidence>
<evidence type="ECO:0008006" key="4">
    <source>
        <dbReference type="Google" id="ProtNLM"/>
    </source>
</evidence>
<keyword evidence="1" id="KW-0472">Membrane</keyword>
<keyword evidence="1" id="KW-1133">Transmembrane helix</keyword>
<dbReference type="Proteomes" id="UP000254792">
    <property type="component" value="Chromosome"/>
</dbReference>
<keyword evidence="1" id="KW-0812">Transmembrane</keyword>
<feature type="transmembrane region" description="Helical" evidence="1">
    <location>
        <begin position="169"/>
        <end position="190"/>
    </location>
</feature>
<dbReference type="RefSeq" id="WP_115557767.1">
    <property type="nucleotide sequence ID" value="NZ_CP031376.1"/>
</dbReference>
<sequence length="252" mass="28571">MSKKEVIKVQTESKLKAPAVLFSYITRFFALFLFVSYIITILILLIGDNLTRNFIGYIFFAIVTASNKFVDSKNMFEAYEIFAISIKVVVPLFLTLILSLLYVLPILISKSRGYRIFTAVMVLIGSIVTIVGAVLLVELKKLFPHSESGGQTVDIFYNAFYDYLVYKSFLIIFLFTSSALFFVSAILLLIEASFVKNGWTDLKGLTFNHDKSKPLIIKFIDGETTFKNKDNKNKKEKVIAVEIKGEQNNESN</sequence>
<keyword evidence="3" id="KW-1185">Reference proteome</keyword>
<dbReference type="OrthoDB" id="9948994at2"/>
<feature type="transmembrane region" description="Helical" evidence="1">
    <location>
        <begin position="116"/>
        <end position="137"/>
    </location>
</feature>
<gene>
    <name evidence="2" type="ORF">SALLE_v1c01690</name>
</gene>
<reference evidence="2 3" key="1">
    <citation type="submission" date="2018-07" db="EMBL/GenBank/DDBJ databases">
        <title>Complete genome sequence of Spiroplasma alleghenense PLHS-1 (ATCC 51752).</title>
        <authorList>
            <person name="Chou L."/>
            <person name="Lee T.-Y."/>
            <person name="Tsai Y.-M."/>
            <person name="Kuo C.-H."/>
        </authorList>
    </citation>
    <scope>NUCLEOTIDE SEQUENCE [LARGE SCALE GENOMIC DNA]</scope>
    <source>
        <strain evidence="2 3">PLHS-1</strain>
    </source>
</reference>
<dbReference type="EMBL" id="CP031376">
    <property type="protein sequence ID" value="AXK50845.1"/>
    <property type="molecule type" value="Genomic_DNA"/>
</dbReference>
<proteinExistence type="predicted"/>
<name>A0A345Z2L6_9MOLU</name>
<dbReference type="KEGG" id="salx:SALLE_v1c01690"/>
<feature type="transmembrane region" description="Helical" evidence="1">
    <location>
        <begin position="24"/>
        <end position="47"/>
    </location>
</feature>